<name>A0A6J6DRB3_9ZZZZ</name>
<dbReference type="Gene3D" id="3.10.50.40">
    <property type="match status" value="1"/>
</dbReference>
<dbReference type="HAMAP" id="MF_00303">
    <property type="entry name" value="Trigger_factor_Tig"/>
    <property type="match status" value="1"/>
</dbReference>
<dbReference type="InterPro" id="IPR036611">
    <property type="entry name" value="Trigger_fac_ribosome-bd_sf"/>
</dbReference>
<dbReference type="SUPFAM" id="SSF54534">
    <property type="entry name" value="FKBP-like"/>
    <property type="match status" value="1"/>
</dbReference>
<dbReference type="NCBIfam" id="TIGR00115">
    <property type="entry name" value="tig"/>
    <property type="match status" value="1"/>
</dbReference>
<feature type="domain" description="Trigger factor ribosome-binding bacterial" evidence="8">
    <location>
        <begin position="12"/>
        <end position="153"/>
    </location>
</feature>
<dbReference type="EC" id="5.2.1.8" evidence="3"/>
<evidence type="ECO:0000256" key="2">
    <source>
        <dbReference type="ARBA" id="ARBA00005464"/>
    </source>
</evidence>
<dbReference type="InterPro" id="IPR008881">
    <property type="entry name" value="Trigger_fac_ribosome-bd_bac"/>
</dbReference>
<dbReference type="GO" id="GO:0003755">
    <property type="term" value="F:peptidyl-prolyl cis-trans isomerase activity"/>
    <property type="evidence" value="ECO:0007669"/>
    <property type="project" value="UniProtKB-KW"/>
</dbReference>
<gene>
    <name evidence="10" type="ORF">UFOPK1722_00076</name>
</gene>
<dbReference type="AlphaFoldDB" id="A0A6J6DRB3"/>
<dbReference type="GO" id="GO:0044183">
    <property type="term" value="F:protein folding chaperone"/>
    <property type="evidence" value="ECO:0007669"/>
    <property type="project" value="TreeGrafter"/>
</dbReference>
<dbReference type="PANTHER" id="PTHR30560">
    <property type="entry name" value="TRIGGER FACTOR CHAPERONE AND PEPTIDYL-PROLYL CIS/TRANS ISOMERASE"/>
    <property type="match status" value="1"/>
</dbReference>
<dbReference type="InterPro" id="IPR008880">
    <property type="entry name" value="Trigger_fac_C"/>
</dbReference>
<dbReference type="GO" id="GO:0043335">
    <property type="term" value="P:protein unfolding"/>
    <property type="evidence" value="ECO:0007669"/>
    <property type="project" value="TreeGrafter"/>
</dbReference>
<dbReference type="InterPro" id="IPR037041">
    <property type="entry name" value="Trigger_fac_C_sf"/>
</dbReference>
<evidence type="ECO:0000256" key="3">
    <source>
        <dbReference type="ARBA" id="ARBA00013194"/>
    </source>
</evidence>
<keyword evidence="5" id="KW-0143">Chaperone</keyword>
<dbReference type="PANTHER" id="PTHR30560:SF3">
    <property type="entry name" value="TRIGGER FACTOR-LIKE PROTEIN TIG, CHLOROPLASTIC"/>
    <property type="match status" value="1"/>
</dbReference>
<dbReference type="GO" id="GO:0015031">
    <property type="term" value="P:protein transport"/>
    <property type="evidence" value="ECO:0007669"/>
    <property type="project" value="InterPro"/>
</dbReference>
<evidence type="ECO:0000313" key="10">
    <source>
        <dbReference type="EMBL" id="CAB4565754.1"/>
    </source>
</evidence>
<dbReference type="Pfam" id="PF05698">
    <property type="entry name" value="Trigger_C"/>
    <property type="match status" value="1"/>
</dbReference>
<keyword evidence="6" id="KW-0413">Isomerase</keyword>
<protein>
    <recommendedName>
        <fullName evidence="3">peptidylprolyl isomerase</fullName>
        <ecNumber evidence="3">5.2.1.8</ecNumber>
    </recommendedName>
</protein>
<evidence type="ECO:0000256" key="6">
    <source>
        <dbReference type="ARBA" id="ARBA00023235"/>
    </source>
</evidence>
<dbReference type="SUPFAM" id="SSF102735">
    <property type="entry name" value="Trigger factor ribosome-binding domain"/>
    <property type="match status" value="1"/>
</dbReference>
<feature type="domain" description="Trigger factor C-terminal" evidence="9">
    <location>
        <begin position="266"/>
        <end position="393"/>
    </location>
</feature>
<comment type="catalytic activity">
    <reaction evidence="1">
        <text>[protein]-peptidylproline (omega=180) = [protein]-peptidylproline (omega=0)</text>
        <dbReference type="Rhea" id="RHEA:16237"/>
        <dbReference type="Rhea" id="RHEA-COMP:10747"/>
        <dbReference type="Rhea" id="RHEA-COMP:10748"/>
        <dbReference type="ChEBI" id="CHEBI:83833"/>
        <dbReference type="ChEBI" id="CHEBI:83834"/>
        <dbReference type="EC" id="5.2.1.8"/>
    </reaction>
</comment>
<evidence type="ECO:0000256" key="7">
    <source>
        <dbReference type="SAM" id="MobiDB-lite"/>
    </source>
</evidence>
<comment type="similarity">
    <text evidence="2">Belongs to the FKBP-type PPIase family. Tig subfamily.</text>
</comment>
<dbReference type="InterPro" id="IPR046357">
    <property type="entry name" value="PPIase_dom_sf"/>
</dbReference>
<dbReference type="EMBL" id="CAEZTS010000004">
    <property type="protein sequence ID" value="CAB4565754.1"/>
    <property type="molecule type" value="Genomic_DNA"/>
</dbReference>
<sequence length="496" mass="54415">MRHRRYTRLPVKTTSETLEGNRVKLSVEVDEADFARDIDAAFSKIAQEVRLPGFRAGKAPRKVLEARIGIAAAREQALRDGVPRHLASAVRELNVDIIATPEIEITGGQESGPVTFDATCEVRPVITVPGYGGLRVEVPAIDVTDAEVDEVVDAERRRLGKLTTVDRVAAVGDYVVVDLIGRRDGEPVAGLAVDEWSYEIGKKWVAPSFDDQLVGSTAGTTLSFTDTPSGTDTPADFEVTVTAVQELVIADATDEWVAENIDGHETVESWRESVRTRLSTNRLNQVRNSVVEKVTDALAALVEIDAPESMVAADLQRRVENTIRQFQMQGINIDQWLQATGQDAASFVEGIRPQSIKACKVDLALRAVVLAEGLEASEDDIEREFEGMADRSNEAAIRQAEMQGGGKNKKIRLYTAEQVRAAYQANDAIVDLAAEIAKSKALDWLIHRVEYVDPAGNVLDRDTVIGHSEADHHNHDHSGHDHSDHDHSDHDHPDQD</sequence>
<evidence type="ECO:0000256" key="5">
    <source>
        <dbReference type="ARBA" id="ARBA00023186"/>
    </source>
</evidence>
<dbReference type="SUPFAM" id="SSF109998">
    <property type="entry name" value="Triger factor/SurA peptide-binding domain-like"/>
    <property type="match status" value="1"/>
</dbReference>
<dbReference type="GO" id="GO:0043022">
    <property type="term" value="F:ribosome binding"/>
    <property type="evidence" value="ECO:0007669"/>
    <property type="project" value="TreeGrafter"/>
</dbReference>
<organism evidence="10">
    <name type="scientific">freshwater metagenome</name>
    <dbReference type="NCBI Taxonomy" id="449393"/>
    <lineage>
        <taxon>unclassified sequences</taxon>
        <taxon>metagenomes</taxon>
        <taxon>ecological metagenomes</taxon>
    </lineage>
</organism>
<dbReference type="GO" id="GO:0051083">
    <property type="term" value="P:'de novo' cotranslational protein folding"/>
    <property type="evidence" value="ECO:0007669"/>
    <property type="project" value="TreeGrafter"/>
</dbReference>
<dbReference type="Pfam" id="PF05697">
    <property type="entry name" value="Trigger_N"/>
    <property type="match status" value="1"/>
</dbReference>
<feature type="region of interest" description="Disordered" evidence="7">
    <location>
        <begin position="469"/>
        <end position="496"/>
    </location>
</feature>
<dbReference type="InterPro" id="IPR027304">
    <property type="entry name" value="Trigger_fact/SurA_dom_sf"/>
</dbReference>
<proteinExistence type="inferred from homology"/>
<evidence type="ECO:0000259" key="9">
    <source>
        <dbReference type="Pfam" id="PF05698"/>
    </source>
</evidence>
<accession>A0A6J6DRB3</accession>
<keyword evidence="4" id="KW-0697">Rotamase</keyword>
<dbReference type="Gene3D" id="3.30.70.1050">
    <property type="entry name" value="Trigger factor ribosome-binding domain"/>
    <property type="match status" value="1"/>
</dbReference>
<evidence type="ECO:0000259" key="8">
    <source>
        <dbReference type="Pfam" id="PF05697"/>
    </source>
</evidence>
<dbReference type="InterPro" id="IPR005215">
    <property type="entry name" value="Trig_fac"/>
</dbReference>
<reference evidence="10" key="1">
    <citation type="submission" date="2020-05" db="EMBL/GenBank/DDBJ databases">
        <authorList>
            <person name="Chiriac C."/>
            <person name="Salcher M."/>
            <person name="Ghai R."/>
            <person name="Kavagutti S V."/>
        </authorList>
    </citation>
    <scope>NUCLEOTIDE SEQUENCE</scope>
</reference>
<dbReference type="Gene3D" id="1.10.3120.10">
    <property type="entry name" value="Trigger factor, C-terminal domain"/>
    <property type="match status" value="1"/>
</dbReference>
<evidence type="ECO:0000256" key="1">
    <source>
        <dbReference type="ARBA" id="ARBA00000971"/>
    </source>
</evidence>
<evidence type="ECO:0000256" key="4">
    <source>
        <dbReference type="ARBA" id="ARBA00023110"/>
    </source>
</evidence>